<evidence type="ECO:0008006" key="4">
    <source>
        <dbReference type="Google" id="ProtNLM"/>
    </source>
</evidence>
<feature type="compositionally biased region" description="Basic residues" evidence="1">
    <location>
        <begin position="89"/>
        <end position="101"/>
    </location>
</feature>
<proteinExistence type="predicted"/>
<evidence type="ECO:0000256" key="1">
    <source>
        <dbReference type="SAM" id="MobiDB-lite"/>
    </source>
</evidence>
<feature type="region of interest" description="Disordered" evidence="1">
    <location>
        <begin position="78"/>
        <end position="101"/>
    </location>
</feature>
<gene>
    <name evidence="2" type="ORF">E4U02_02165</name>
</gene>
<name>A0A4Y9FXK2_9MICO</name>
<dbReference type="EMBL" id="SPQB01000003">
    <property type="protein sequence ID" value="TFU34091.1"/>
    <property type="molecule type" value="Genomic_DNA"/>
</dbReference>
<feature type="compositionally biased region" description="Low complexity" evidence="1">
    <location>
        <begin position="78"/>
        <end position="88"/>
    </location>
</feature>
<dbReference type="RefSeq" id="WP_135112724.1">
    <property type="nucleotide sequence ID" value="NZ_JADGLL010000003.1"/>
</dbReference>
<protein>
    <recommendedName>
        <fullName evidence="4">DUF2188 domain-containing protein</fullName>
    </recommendedName>
</protein>
<dbReference type="Proteomes" id="UP000298358">
    <property type="component" value="Unassembled WGS sequence"/>
</dbReference>
<dbReference type="AlphaFoldDB" id="A0A4Y9FXK2"/>
<evidence type="ECO:0000313" key="2">
    <source>
        <dbReference type="EMBL" id="TFU34091.1"/>
    </source>
</evidence>
<comment type="caution">
    <text evidence="2">The sequence shown here is derived from an EMBL/GenBank/DDBJ whole genome shotgun (WGS) entry which is preliminary data.</text>
</comment>
<organism evidence="2 3">
    <name type="scientific">Microbacterium paludicola</name>
    <dbReference type="NCBI Taxonomy" id="300019"/>
    <lineage>
        <taxon>Bacteria</taxon>
        <taxon>Bacillati</taxon>
        <taxon>Actinomycetota</taxon>
        <taxon>Actinomycetes</taxon>
        <taxon>Micrococcales</taxon>
        <taxon>Microbacteriaceae</taxon>
        <taxon>Microbacterium</taxon>
    </lineage>
</organism>
<keyword evidence="3" id="KW-1185">Reference proteome</keyword>
<dbReference type="OrthoDB" id="5080267at2"/>
<sequence>MSSLLPLAPSAPARAVAAPALLWKQADEDVYVATVDDEFAGYIAVSDSGYALHSAHAEPLGVYRSRRDAQDALRVHLAPAAASRPRTAAGRRRRSRARTHA</sequence>
<accession>A0A4Y9FXK2</accession>
<evidence type="ECO:0000313" key="3">
    <source>
        <dbReference type="Proteomes" id="UP000298358"/>
    </source>
</evidence>
<reference evidence="2 3" key="1">
    <citation type="submission" date="2019-03" db="EMBL/GenBank/DDBJ databases">
        <title>Diversity of the mouse oral microbiome.</title>
        <authorList>
            <person name="Joseph S."/>
            <person name="Aduse-Opoku J."/>
            <person name="Curtis M."/>
            <person name="Wade W."/>
            <person name="Hashim A."/>
        </authorList>
    </citation>
    <scope>NUCLEOTIDE SEQUENCE [LARGE SCALE GENOMIC DNA]</scope>
    <source>
        <strain evidence="2 3">P1012</strain>
    </source>
</reference>